<reference evidence="4" key="2">
    <citation type="submission" date="2017-01" db="EMBL/GenBank/DDBJ databases">
        <authorList>
            <person name="Varghese N."/>
            <person name="Submissions S."/>
        </authorList>
    </citation>
    <scope>NUCLEOTIDE SEQUENCE [LARGE SCALE GENOMIC DNA]</scope>
    <source>
        <strain evidence="4">DSM 21068</strain>
    </source>
</reference>
<dbReference type="AlphaFoldDB" id="A0A1N7L7M5"/>
<evidence type="ECO:0000313" key="2">
    <source>
        <dbReference type="EMBL" id="PQA97422.1"/>
    </source>
</evidence>
<dbReference type="Proteomes" id="UP000186246">
    <property type="component" value="Unassembled WGS sequence"/>
</dbReference>
<feature type="region of interest" description="Disordered" evidence="1">
    <location>
        <begin position="138"/>
        <end position="175"/>
    </location>
</feature>
<organism evidence="3 4">
    <name type="scientific">Chryseobacterium piscicola</name>
    <dbReference type="NCBI Taxonomy" id="551459"/>
    <lineage>
        <taxon>Bacteria</taxon>
        <taxon>Pseudomonadati</taxon>
        <taxon>Bacteroidota</taxon>
        <taxon>Flavobacteriia</taxon>
        <taxon>Flavobacteriales</taxon>
        <taxon>Weeksellaceae</taxon>
        <taxon>Chryseobacterium group</taxon>
        <taxon>Chryseobacterium</taxon>
    </lineage>
</organism>
<dbReference type="EMBL" id="FTOJ01000002">
    <property type="protein sequence ID" value="SIS69862.1"/>
    <property type="molecule type" value="Genomic_DNA"/>
</dbReference>
<sequence length="175" mass="20770">MIKNLELEKTISNLGLTKDDYLFLTIKTVYLYHMKSGEKNVEYREPGDFILSRLYKNFRKNKFSEPKKLSHVLFQAGYNPDSPRMLIKLKGWNNQGKNYPVDLNTSGHDIDRYSLNLLLDKIEYENLDMSRENEFLKKNEREHEPVQKSAMAKSTQKQKISMRRIQIHKGNNRKK</sequence>
<dbReference type="EMBL" id="MUGO01000002">
    <property type="protein sequence ID" value="PQA97422.1"/>
    <property type="molecule type" value="Genomic_DNA"/>
</dbReference>
<evidence type="ECO:0000313" key="5">
    <source>
        <dbReference type="Proteomes" id="UP000238314"/>
    </source>
</evidence>
<proteinExistence type="predicted"/>
<evidence type="ECO:0000313" key="3">
    <source>
        <dbReference type="EMBL" id="SIS69862.1"/>
    </source>
</evidence>
<accession>A0A1N7L7M5</accession>
<evidence type="ECO:0000256" key="1">
    <source>
        <dbReference type="SAM" id="MobiDB-lite"/>
    </source>
</evidence>
<feature type="compositionally biased region" description="Basic residues" evidence="1">
    <location>
        <begin position="160"/>
        <end position="175"/>
    </location>
</feature>
<reference evidence="2 5" key="1">
    <citation type="submission" date="2016-11" db="EMBL/GenBank/DDBJ databases">
        <title>Whole genomes of Flavobacteriaceae.</title>
        <authorList>
            <person name="Stine C."/>
            <person name="Li C."/>
            <person name="Tadesse D."/>
        </authorList>
    </citation>
    <scope>NUCLEOTIDE SEQUENCE [LARGE SCALE GENOMIC DNA]</scope>
    <source>
        <strain evidence="2 5">DSM 21068</strain>
    </source>
</reference>
<protein>
    <submittedName>
        <fullName evidence="3">Uncharacterized protein</fullName>
    </submittedName>
</protein>
<reference evidence="3" key="3">
    <citation type="submission" date="2017-01" db="EMBL/GenBank/DDBJ databases">
        <authorList>
            <person name="Mah S.A."/>
            <person name="Swanson W.J."/>
            <person name="Moy G.W."/>
            <person name="Vacquier V.D."/>
        </authorList>
    </citation>
    <scope>NUCLEOTIDE SEQUENCE [LARGE SCALE GENOMIC DNA]</scope>
    <source>
        <strain evidence="3">DSM 21068</strain>
    </source>
</reference>
<keyword evidence="5" id="KW-1185">Reference proteome</keyword>
<dbReference type="Proteomes" id="UP000238314">
    <property type="component" value="Unassembled WGS sequence"/>
</dbReference>
<gene>
    <name evidence="2" type="ORF">B0A70_01790</name>
    <name evidence="3" type="ORF">SAMN05421796_10291</name>
</gene>
<name>A0A1N7L7M5_9FLAO</name>
<evidence type="ECO:0000313" key="4">
    <source>
        <dbReference type="Proteomes" id="UP000186246"/>
    </source>
</evidence>
<dbReference type="RefSeq" id="WP_028121556.1">
    <property type="nucleotide sequence ID" value="NZ_FTOJ01000002.1"/>
</dbReference>
<dbReference type="OrthoDB" id="2053364at2"/>